<dbReference type="InterPro" id="IPR004017">
    <property type="entry name" value="Cys_rich_dom"/>
</dbReference>
<keyword evidence="5 6" id="KW-0411">Iron-sulfur</keyword>
<evidence type="ECO:0000256" key="5">
    <source>
        <dbReference type="ARBA" id="ARBA00023014"/>
    </source>
</evidence>
<dbReference type="RefSeq" id="WP_131898886.1">
    <property type="nucleotide sequence ID" value="NZ_SMKZ01000040.1"/>
</dbReference>
<comment type="function">
    <text evidence="6">Component of a complex that catalyzes the oxidation of glycolate to glyoxylate.</text>
</comment>
<dbReference type="PROSITE" id="PS51379">
    <property type="entry name" value="4FE4S_FER_2"/>
    <property type="match status" value="2"/>
</dbReference>
<evidence type="ECO:0000313" key="9">
    <source>
        <dbReference type="Proteomes" id="UP000294739"/>
    </source>
</evidence>
<keyword evidence="3" id="KW-0677">Repeat</keyword>
<evidence type="ECO:0000256" key="3">
    <source>
        <dbReference type="ARBA" id="ARBA00022737"/>
    </source>
</evidence>
<evidence type="ECO:0000256" key="4">
    <source>
        <dbReference type="ARBA" id="ARBA00023004"/>
    </source>
</evidence>
<evidence type="ECO:0000313" key="8">
    <source>
        <dbReference type="EMBL" id="TDE01627.1"/>
    </source>
</evidence>
<comment type="cofactor">
    <cofactor evidence="6">
        <name>[4Fe-4S] cluster</name>
        <dbReference type="ChEBI" id="CHEBI:49883"/>
    </cofactor>
    <text evidence="6">Binds 2 [4Fe-4S] clusters.</text>
</comment>
<dbReference type="OrthoDB" id="9770306at2"/>
<keyword evidence="6" id="KW-0249">Electron transport</keyword>
<keyword evidence="9" id="KW-1185">Reference proteome</keyword>
<keyword evidence="6" id="KW-0813">Transport</keyword>
<comment type="caution">
    <text evidence="8">The sequence shown here is derived from an EMBL/GenBank/DDBJ whole genome shotgun (WGS) entry which is preliminary data.</text>
</comment>
<evidence type="ECO:0000256" key="2">
    <source>
        <dbReference type="ARBA" id="ARBA00022723"/>
    </source>
</evidence>
<dbReference type="InParanoid" id="A0A4R5CQA8"/>
<feature type="domain" description="4Fe-4S ferredoxin-type" evidence="7">
    <location>
        <begin position="11"/>
        <end position="41"/>
    </location>
</feature>
<gene>
    <name evidence="8" type="ORF">E1269_22870</name>
</gene>
<dbReference type="EMBL" id="SMKZ01000040">
    <property type="protein sequence ID" value="TDE01627.1"/>
    <property type="molecule type" value="Genomic_DNA"/>
</dbReference>
<dbReference type="InterPro" id="IPR017896">
    <property type="entry name" value="4Fe4S_Fe-S-bd"/>
</dbReference>
<accession>A0A4R5CQA8</accession>
<dbReference type="InterPro" id="IPR017900">
    <property type="entry name" value="4Fe4S_Fe_S_CS"/>
</dbReference>
<organism evidence="8 9">
    <name type="scientific">Jiangella asiatica</name>
    <dbReference type="NCBI Taxonomy" id="2530372"/>
    <lineage>
        <taxon>Bacteria</taxon>
        <taxon>Bacillati</taxon>
        <taxon>Actinomycetota</taxon>
        <taxon>Actinomycetes</taxon>
        <taxon>Jiangellales</taxon>
        <taxon>Jiangellaceae</taxon>
        <taxon>Jiangella</taxon>
    </lineage>
</organism>
<dbReference type="GO" id="GO:0046872">
    <property type="term" value="F:metal ion binding"/>
    <property type="evidence" value="ECO:0007669"/>
    <property type="project" value="UniProtKB-UniRule"/>
</dbReference>
<dbReference type="GO" id="GO:0051539">
    <property type="term" value="F:4 iron, 4 sulfur cluster binding"/>
    <property type="evidence" value="ECO:0007669"/>
    <property type="project" value="UniProtKB-UniRule"/>
</dbReference>
<dbReference type="PIRSF" id="PIRSF000139">
    <property type="entry name" value="Glc_ox_4Fe-4S"/>
    <property type="match status" value="1"/>
</dbReference>
<evidence type="ECO:0000256" key="1">
    <source>
        <dbReference type="ARBA" id="ARBA00022485"/>
    </source>
</evidence>
<dbReference type="InterPro" id="IPR009051">
    <property type="entry name" value="Helical_ferredxn"/>
</dbReference>
<dbReference type="SUPFAM" id="SSF54862">
    <property type="entry name" value="4Fe-4S ferredoxins"/>
    <property type="match status" value="1"/>
</dbReference>
<comment type="catalytic activity">
    <reaction evidence="6">
        <text>(R)-lactate + A = pyruvate + AH2</text>
        <dbReference type="Rhea" id="RHEA:15089"/>
        <dbReference type="ChEBI" id="CHEBI:13193"/>
        <dbReference type="ChEBI" id="CHEBI:15361"/>
        <dbReference type="ChEBI" id="CHEBI:16004"/>
        <dbReference type="ChEBI" id="CHEBI:17499"/>
    </reaction>
</comment>
<dbReference type="Pfam" id="PF02754">
    <property type="entry name" value="CCG"/>
    <property type="match status" value="2"/>
</dbReference>
<dbReference type="Pfam" id="PF13183">
    <property type="entry name" value="Fer4_8"/>
    <property type="match status" value="1"/>
</dbReference>
<dbReference type="PROSITE" id="PS00198">
    <property type="entry name" value="4FE4S_FER_1"/>
    <property type="match status" value="2"/>
</dbReference>
<proteinExistence type="predicted"/>
<name>A0A4R5CQA8_9ACTN</name>
<evidence type="ECO:0000259" key="7">
    <source>
        <dbReference type="PROSITE" id="PS51379"/>
    </source>
</evidence>
<keyword evidence="2 6" id="KW-0479">Metal-binding</keyword>
<dbReference type="PANTHER" id="PTHR32479:SF17">
    <property type="entry name" value="GLYCOLATE OXIDASE IRON-SULFUR SUBUNIT"/>
    <property type="match status" value="1"/>
</dbReference>
<feature type="domain" description="4Fe-4S ferredoxin-type" evidence="7">
    <location>
        <begin position="63"/>
        <end position="93"/>
    </location>
</feature>
<dbReference type="AlphaFoldDB" id="A0A4R5CQA8"/>
<dbReference type="PANTHER" id="PTHR32479">
    <property type="entry name" value="GLYCOLATE OXIDASE IRON-SULFUR SUBUNIT"/>
    <property type="match status" value="1"/>
</dbReference>
<sequence length="435" mass="47745">MTERTSFDSHRPPSRELLDDCVHCGFCLPTCPTYVINGEEMDSPRGRIYLMDLAERGEIPLDRTMSAHIDSCLGCLACVPACPSGVRYDLLIEAVRPQIERHVPRTRIDRLVRRAVFAVFPHPARLRVAAVAGLLYRRLGLAASLRRLGVVRRLPAQVRAAEELLPPVRFRSLFGRMDAVVPAVGERRMRVALLEGCAQRVLFGDVNAATARVLAAEGCEVVVPREQQCCGALSMHAGREDEAARRARRLIDTFERHEVDAVVVNVAGCGSSMKEYGELLRDDPAYADRAARFAASVRDVSEVLAQLPPRAERHRIDARIAYHDACHLGNAQGIRQQPRDLLRSVPGVEVTDIPEASICCGSAGIYNLVQPDAAEELGRRKAAAIESTAPDVVATANAGCLLQVRRFLTTDVTLVHPIQVVDAAIRGVPLGEERR</sequence>
<dbReference type="Gene3D" id="1.10.1060.10">
    <property type="entry name" value="Alpha-helical ferredoxin"/>
    <property type="match status" value="1"/>
</dbReference>
<protein>
    <recommendedName>
        <fullName evidence="6">Glycolate oxidase iron-sulfur subunit</fullName>
        <ecNumber evidence="6">1.1.99.14</ecNumber>
    </recommendedName>
</protein>
<dbReference type="InterPro" id="IPR012257">
    <property type="entry name" value="Glc_ox_4Fe-4S"/>
</dbReference>
<keyword evidence="1 6" id="KW-0004">4Fe-4S</keyword>
<evidence type="ECO:0000256" key="6">
    <source>
        <dbReference type="PIRNR" id="PIRNR000139"/>
    </source>
</evidence>
<reference evidence="8 9" key="1">
    <citation type="submission" date="2019-03" db="EMBL/GenBank/DDBJ databases">
        <title>Draft genome sequences of novel Actinobacteria.</title>
        <authorList>
            <person name="Sahin N."/>
            <person name="Ay H."/>
            <person name="Saygin H."/>
        </authorList>
    </citation>
    <scope>NUCLEOTIDE SEQUENCE [LARGE SCALE GENOMIC DNA]</scope>
    <source>
        <strain evidence="8 9">5K138</strain>
    </source>
</reference>
<dbReference type="GO" id="GO:0019154">
    <property type="term" value="F:glycolate dehydrogenase activity"/>
    <property type="evidence" value="ECO:0007669"/>
    <property type="project" value="UniProtKB-EC"/>
</dbReference>
<dbReference type="Proteomes" id="UP000294739">
    <property type="component" value="Unassembled WGS sequence"/>
</dbReference>
<dbReference type="EC" id="1.1.99.14" evidence="6"/>
<keyword evidence="4 6" id="KW-0408">Iron</keyword>
<comment type="catalytic activity">
    <reaction evidence="6">
        <text>glycolate + A = glyoxylate + AH2</text>
        <dbReference type="Rhea" id="RHEA:21264"/>
        <dbReference type="ChEBI" id="CHEBI:13193"/>
        <dbReference type="ChEBI" id="CHEBI:17499"/>
        <dbReference type="ChEBI" id="CHEBI:29805"/>
        <dbReference type="ChEBI" id="CHEBI:36655"/>
        <dbReference type="EC" id="1.1.99.14"/>
    </reaction>
</comment>